<reference evidence="3" key="2">
    <citation type="submission" date="2017-05" db="EMBL/GenBank/DDBJ databases">
        <title>Improved OligoMM genomes.</title>
        <authorList>
            <person name="Garzetti D."/>
        </authorList>
    </citation>
    <scope>NUCLEOTIDE SEQUENCE [LARGE SCALE GENOMIC DNA]</scope>
    <source>
        <strain evidence="3">KB18</strain>
    </source>
</reference>
<keyword evidence="3" id="KW-1185">Reference proteome</keyword>
<organism evidence="2 4">
    <name type="scientific">Acutalibacter muris</name>
    <dbReference type="NCBI Taxonomy" id="1796620"/>
    <lineage>
        <taxon>Bacteria</taxon>
        <taxon>Bacillati</taxon>
        <taxon>Bacillota</taxon>
        <taxon>Clostridia</taxon>
        <taxon>Eubacteriales</taxon>
        <taxon>Acutalibacteraceae</taxon>
        <taxon>Acutalibacter</taxon>
    </lineage>
</organism>
<sequence>MTQSEKIIEEVDSSMAMEGMPLTGEDRRRIRRCLENPSKLKETLRGLIQKHTQTEDGYVQRL</sequence>
<dbReference type="AlphaFoldDB" id="A0A1Z2XS76"/>
<reference evidence="1" key="1">
    <citation type="journal article" date="2017" name="Genome Announc.">
        <title>High-Quality Whole-Genome Sequences of the Oligo-Mouse-Microbiota Bacterial Community.</title>
        <authorList>
            <person name="Garzetti D."/>
            <person name="Brugiroux S."/>
            <person name="Bunk B."/>
            <person name="Pukall R."/>
            <person name="McCoy K.D."/>
            <person name="Macpherson A.J."/>
            <person name="Stecher B."/>
        </authorList>
    </citation>
    <scope>NUCLEOTIDE SEQUENCE</scope>
    <source>
        <strain evidence="1">KB18</strain>
    </source>
</reference>
<evidence type="ECO:0000313" key="4">
    <source>
        <dbReference type="Proteomes" id="UP000596035"/>
    </source>
</evidence>
<dbReference type="EMBL" id="CP065321">
    <property type="protein sequence ID" value="QQR30543.1"/>
    <property type="molecule type" value="Genomic_DNA"/>
</dbReference>
<proteinExistence type="predicted"/>
<protein>
    <submittedName>
        <fullName evidence="2">Uncharacterized protein</fullName>
    </submittedName>
</protein>
<dbReference type="Proteomes" id="UP000196710">
    <property type="component" value="Chromosome"/>
</dbReference>
<gene>
    <name evidence="1" type="ORF">ADH66_11780</name>
    <name evidence="2" type="ORF">I5Q82_02080</name>
</gene>
<dbReference type="KEGG" id="amur:ADH66_11780"/>
<evidence type="ECO:0000313" key="3">
    <source>
        <dbReference type="Proteomes" id="UP000196710"/>
    </source>
</evidence>
<dbReference type="RefSeq" id="WP_066540521.1">
    <property type="nucleotide sequence ID" value="NZ_CAQHGX010000012.1"/>
</dbReference>
<reference evidence="2 4" key="3">
    <citation type="submission" date="2020-11" db="EMBL/GenBank/DDBJ databases">
        <title>Closed and high quality bacterial genomes of the OMM12 community.</title>
        <authorList>
            <person name="Marbouty M."/>
            <person name="Lamy-Besnier Q."/>
            <person name="Debarbieux L."/>
            <person name="Koszul R."/>
        </authorList>
    </citation>
    <scope>NUCLEOTIDE SEQUENCE [LARGE SCALE GENOMIC DNA]</scope>
    <source>
        <strain evidence="2 4">KB18</strain>
    </source>
</reference>
<name>A0A1Z2XS76_9FIRM</name>
<evidence type="ECO:0000313" key="1">
    <source>
        <dbReference type="EMBL" id="ASB41275.1"/>
    </source>
</evidence>
<evidence type="ECO:0000313" key="2">
    <source>
        <dbReference type="EMBL" id="QQR30543.1"/>
    </source>
</evidence>
<dbReference type="Proteomes" id="UP000596035">
    <property type="component" value="Chromosome"/>
</dbReference>
<accession>A0A1Z2XS76</accession>
<dbReference type="EMBL" id="CP021422">
    <property type="protein sequence ID" value="ASB41275.1"/>
    <property type="molecule type" value="Genomic_DNA"/>
</dbReference>